<reference evidence="1 2" key="1">
    <citation type="journal article" date="2015" name="Biotechnol. Biofuels">
        <title>Enhanced degradation of softwood versus hardwood by the white-rot fungus Pycnoporus coccineus.</title>
        <authorList>
            <person name="Couturier M."/>
            <person name="Navarro D."/>
            <person name="Chevret D."/>
            <person name="Henrissat B."/>
            <person name="Piumi F."/>
            <person name="Ruiz-Duenas F.J."/>
            <person name="Martinez A.T."/>
            <person name="Grigoriev I.V."/>
            <person name="Riley R."/>
            <person name="Lipzen A."/>
            <person name="Berrin J.G."/>
            <person name="Master E.R."/>
            <person name="Rosso M.N."/>
        </authorList>
    </citation>
    <scope>NUCLEOTIDE SEQUENCE [LARGE SCALE GENOMIC DNA]</scope>
    <source>
        <strain evidence="1 2">BRFM310</strain>
    </source>
</reference>
<keyword evidence="2" id="KW-1185">Reference proteome</keyword>
<name>A0A1Y2ILJ2_TRAC3</name>
<protein>
    <recommendedName>
        <fullName evidence="3">GAG-pre-integrase domain-containing protein</fullName>
    </recommendedName>
</protein>
<feature type="non-terminal residue" evidence="1">
    <location>
        <position position="1"/>
    </location>
</feature>
<evidence type="ECO:0000313" key="1">
    <source>
        <dbReference type="EMBL" id="OSD02000.1"/>
    </source>
</evidence>
<dbReference type="OrthoDB" id="2794615at2759"/>
<gene>
    <name evidence="1" type="ORF">PYCCODRAFT_1368409</name>
</gene>
<accession>A0A1Y2ILJ2</accession>
<evidence type="ECO:0000313" key="2">
    <source>
        <dbReference type="Proteomes" id="UP000193067"/>
    </source>
</evidence>
<dbReference type="AlphaFoldDB" id="A0A1Y2ILJ2"/>
<dbReference type="EMBL" id="KZ084108">
    <property type="protein sequence ID" value="OSD02000.1"/>
    <property type="molecule type" value="Genomic_DNA"/>
</dbReference>
<organism evidence="1 2">
    <name type="scientific">Trametes coccinea (strain BRFM310)</name>
    <name type="common">Pycnoporus coccineus</name>
    <dbReference type="NCBI Taxonomy" id="1353009"/>
    <lineage>
        <taxon>Eukaryota</taxon>
        <taxon>Fungi</taxon>
        <taxon>Dikarya</taxon>
        <taxon>Basidiomycota</taxon>
        <taxon>Agaricomycotina</taxon>
        <taxon>Agaricomycetes</taxon>
        <taxon>Polyporales</taxon>
        <taxon>Polyporaceae</taxon>
        <taxon>Trametes</taxon>
    </lineage>
</organism>
<evidence type="ECO:0008006" key="3">
    <source>
        <dbReference type="Google" id="ProtNLM"/>
    </source>
</evidence>
<dbReference type="Proteomes" id="UP000193067">
    <property type="component" value="Unassembled WGS sequence"/>
</dbReference>
<sequence length="83" mass="8972">ELHRELRHVSPETAHEKVTKGWVEGLVLSDADHPVADCEACAAGKMTQKLIATERTRPRASVVGGEVNADVWGPSSVETLGKR</sequence>
<proteinExistence type="predicted"/>
<dbReference type="STRING" id="1353009.A0A1Y2ILJ2"/>